<dbReference type="HAMAP" id="MF_00122">
    <property type="entry name" value="GatC"/>
    <property type="match status" value="1"/>
</dbReference>
<dbReference type="InterPro" id="IPR003837">
    <property type="entry name" value="GatC"/>
</dbReference>
<dbReference type="PANTHER" id="PTHR15004">
    <property type="entry name" value="GLUTAMYL-TRNA(GLN) AMIDOTRANSFERASE SUBUNIT C, MITOCHONDRIAL"/>
    <property type="match status" value="1"/>
</dbReference>
<dbReference type="GO" id="GO:0006412">
    <property type="term" value="P:translation"/>
    <property type="evidence" value="ECO:0007669"/>
    <property type="project" value="UniProtKB-UniRule"/>
</dbReference>
<protein>
    <recommendedName>
        <fullName evidence="1">Aspartyl/glutamyl-tRNA(Asn/Gln) amidotransferase subunit C</fullName>
        <shortName evidence="1">Asp/Glu-ADT subunit C</shortName>
        <ecNumber evidence="1">6.3.5.-</ecNumber>
    </recommendedName>
</protein>
<reference evidence="2" key="1">
    <citation type="submission" date="2023-06" db="EMBL/GenBank/DDBJ databases">
        <title>Gordonia sp. nov. and Pseudochrobactrum sp. nov., two species isolated from the burying beetle Nicrophorus vespilloides.</title>
        <authorList>
            <person name="Poehlein A."/>
            <person name="Guzman J."/>
            <person name="Daniel R."/>
            <person name="Vilcinskas A."/>
        </authorList>
    </citation>
    <scope>NUCLEOTIDE SEQUENCE</scope>
    <source>
        <strain evidence="2">MP11Mi</strain>
    </source>
</reference>
<dbReference type="GO" id="GO:0005524">
    <property type="term" value="F:ATP binding"/>
    <property type="evidence" value="ECO:0007669"/>
    <property type="project" value="UniProtKB-KW"/>
</dbReference>
<organism evidence="2">
    <name type="scientific">Gordonia sp. MP11Mi</name>
    <dbReference type="NCBI Taxonomy" id="3022769"/>
    <lineage>
        <taxon>Bacteria</taxon>
        <taxon>Bacillati</taxon>
        <taxon>Actinomycetota</taxon>
        <taxon>Actinomycetes</taxon>
        <taxon>Mycobacteriales</taxon>
        <taxon>Gordoniaceae</taxon>
        <taxon>Gordonia</taxon>
    </lineage>
</organism>
<dbReference type="GO" id="GO:0070681">
    <property type="term" value="P:glutaminyl-tRNAGln biosynthesis via transamidation"/>
    <property type="evidence" value="ECO:0007669"/>
    <property type="project" value="TreeGrafter"/>
</dbReference>
<proteinExistence type="inferred from homology"/>
<keyword evidence="1" id="KW-0648">Protein biosynthesis</keyword>
<sequence length="107" mass="11246">MPTESESATSPAISRDEVAHLARLSRLALTDAELDQYADQLDSILTHVAQVAEVAAGDVPPTAHPADLQNVLRPDVVVAGLTPEQALSGAPAVEQDRFAVPQILGEE</sequence>
<dbReference type="InterPro" id="IPR036113">
    <property type="entry name" value="Asp/Glu-ADT_sf_sub_c"/>
</dbReference>
<evidence type="ECO:0000256" key="1">
    <source>
        <dbReference type="HAMAP-Rule" id="MF_00122"/>
    </source>
</evidence>
<comment type="catalytic activity">
    <reaction evidence="1">
        <text>L-aspartyl-tRNA(Asn) + L-glutamine + ATP + H2O = L-asparaginyl-tRNA(Asn) + L-glutamate + ADP + phosphate + 2 H(+)</text>
        <dbReference type="Rhea" id="RHEA:14513"/>
        <dbReference type="Rhea" id="RHEA-COMP:9674"/>
        <dbReference type="Rhea" id="RHEA-COMP:9677"/>
        <dbReference type="ChEBI" id="CHEBI:15377"/>
        <dbReference type="ChEBI" id="CHEBI:15378"/>
        <dbReference type="ChEBI" id="CHEBI:29985"/>
        <dbReference type="ChEBI" id="CHEBI:30616"/>
        <dbReference type="ChEBI" id="CHEBI:43474"/>
        <dbReference type="ChEBI" id="CHEBI:58359"/>
        <dbReference type="ChEBI" id="CHEBI:78515"/>
        <dbReference type="ChEBI" id="CHEBI:78516"/>
        <dbReference type="ChEBI" id="CHEBI:456216"/>
    </reaction>
</comment>
<keyword evidence="1" id="KW-0547">Nucleotide-binding</keyword>
<dbReference type="Pfam" id="PF02686">
    <property type="entry name" value="GatC"/>
    <property type="match status" value="1"/>
</dbReference>
<dbReference type="EMBL" id="CP128986">
    <property type="protein sequence ID" value="WOC13468.1"/>
    <property type="molecule type" value="Genomic_DNA"/>
</dbReference>
<dbReference type="RefSeq" id="WP_420039287.1">
    <property type="nucleotide sequence ID" value="NZ_CP128986.1"/>
</dbReference>
<comment type="subunit">
    <text evidence="1">Heterotrimer of A, B and C subunits.</text>
</comment>
<dbReference type="PANTHER" id="PTHR15004:SF0">
    <property type="entry name" value="GLUTAMYL-TRNA(GLN) AMIDOTRANSFERASE SUBUNIT C, MITOCHONDRIAL"/>
    <property type="match status" value="1"/>
</dbReference>
<comment type="similarity">
    <text evidence="1">Belongs to the GatC family.</text>
</comment>
<dbReference type="GO" id="GO:0006450">
    <property type="term" value="P:regulation of translational fidelity"/>
    <property type="evidence" value="ECO:0007669"/>
    <property type="project" value="InterPro"/>
</dbReference>
<gene>
    <name evidence="1 2" type="primary">gatC</name>
    <name evidence="2" type="ORF">MP11Mi_25690</name>
</gene>
<dbReference type="Gene3D" id="1.10.20.60">
    <property type="entry name" value="Glu-tRNAGln amidotransferase C subunit, N-terminal domain"/>
    <property type="match status" value="1"/>
</dbReference>
<keyword evidence="1" id="KW-0067">ATP-binding</keyword>
<evidence type="ECO:0000313" key="2">
    <source>
        <dbReference type="EMBL" id="WOC13468.1"/>
    </source>
</evidence>
<dbReference type="SUPFAM" id="SSF141000">
    <property type="entry name" value="Glu-tRNAGln amidotransferase C subunit"/>
    <property type="match status" value="1"/>
</dbReference>
<dbReference type="GO" id="GO:0050567">
    <property type="term" value="F:glutaminyl-tRNA synthase (glutamine-hydrolyzing) activity"/>
    <property type="evidence" value="ECO:0007669"/>
    <property type="project" value="UniProtKB-UniRule"/>
</dbReference>
<keyword evidence="1 2" id="KW-0436">Ligase</keyword>
<dbReference type="NCBIfam" id="TIGR00135">
    <property type="entry name" value="gatC"/>
    <property type="match status" value="1"/>
</dbReference>
<name>A0AA97GX96_9ACTN</name>
<dbReference type="EC" id="6.3.5.-" evidence="1"/>
<comment type="function">
    <text evidence="1">Allows the formation of correctly charged Asn-tRNA(Asn) or Gln-tRNA(Gln) through the transamidation of misacylated Asp-tRNA(Asn) or Glu-tRNA(Gln) in organisms which lack either or both of asparaginyl-tRNA or glutaminyl-tRNA synthetases. The reaction takes place in the presence of glutamine and ATP through an activated phospho-Asp-tRNA(Asn) or phospho-Glu-tRNA(Gln).</text>
</comment>
<dbReference type="AlphaFoldDB" id="A0AA97GX96"/>
<comment type="catalytic activity">
    <reaction evidence="1">
        <text>L-glutamyl-tRNA(Gln) + L-glutamine + ATP + H2O = L-glutaminyl-tRNA(Gln) + L-glutamate + ADP + phosphate + H(+)</text>
        <dbReference type="Rhea" id="RHEA:17521"/>
        <dbReference type="Rhea" id="RHEA-COMP:9681"/>
        <dbReference type="Rhea" id="RHEA-COMP:9684"/>
        <dbReference type="ChEBI" id="CHEBI:15377"/>
        <dbReference type="ChEBI" id="CHEBI:15378"/>
        <dbReference type="ChEBI" id="CHEBI:29985"/>
        <dbReference type="ChEBI" id="CHEBI:30616"/>
        <dbReference type="ChEBI" id="CHEBI:43474"/>
        <dbReference type="ChEBI" id="CHEBI:58359"/>
        <dbReference type="ChEBI" id="CHEBI:78520"/>
        <dbReference type="ChEBI" id="CHEBI:78521"/>
        <dbReference type="ChEBI" id="CHEBI:456216"/>
    </reaction>
</comment>
<accession>A0AA97GX96</accession>